<dbReference type="Pfam" id="PF00296">
    <property type="entry name" value="Bac_luciferase"/>
    <property type="match status" value="1"/>
</dbReference>
<dbReference type="PANTHER" id="PTHR30137:SF8">
    <property type="entry name" value="BLR5498 PROTEIN"/>
    <property type="match status" value="1"/>
</dbReference>
<accession>A0A4U5J8K9</accession>
<dbReference type="SUPFAM" id="SSF51679">
    <property type="entry name" value="Bacterial luciferase-like"/>
    <property type="match status" value="1"/>
</dbReference>
<keyword evidence="5" id="KW-1185">Reference proteome</keyword>
<dbReference type="InterPro" id="IPR050766">
    <property type="entry name" value="Bact_Lucif_Oxidored"/>
</dbReference>
<dbReference type="AlphaFoldDB" id="A0A4U5J8K9"/>
<evidence type="ECO:0000313" key="4">
    <source>
        <dbReference type="EMBL" id="TKR24785.1"/>
    </source>
</evidence>
<dbReference type="Gene3D" id="3.20.20.30">
    <property type="entry name" value="Luciferase-like domain"/>
    <property type="match status" value="1"/>
</dbReference>
<sequence>MASFDFGVHYSCQSPTEDWETLYPETVEQAQTAESLGYSSFSVAEHHFFEDGWVPAPSVMLGAIAGATERAKVGTNVTILPLHNPINVAERAAVLDLLTGGNFRLGVSIGWQDHEFEAFGIDKRERVRRLEEGVELVRRLLTERSVTYDGEFHSVEDMTVTPRPVQDAIPIWIGGMADPAIRRAAGLGDVWSISPFESPEELRDRRETYTDALEKYGRTFDEVHVPLRREAYVAEDDETAWEEVGEALLREHAEVYGDIEGTDAMETGEDALESLREHAEDRFLVGSPDTVIGQLERFHDAIEMDEVLVRTHFPGLEMEHAQKALRIMAEDVMPHFE</sequence>
<dbReference type="RefSeq" id="WP_137277197.1">
    <property type="nucleotide sequence ID" value="NZ_QKNX01000006.1"/>
</dbReference>
<dbReference type="InterPro" id="IPR011251">
    <property type="entry name" value="Luciferase-like_dom"/>
</dbReference>
<keyword evidence="2" id="KW-0503">Monooxygenase</keyword>
<evidence type="ECO:0000313" key="5">
    <source>
        <dbReference type="Proteomes" id="UP000308037"/>
    </source>
</evidence>
<dbReference type="NCBIfam" id="TIGR03619">
    <property type="entry name" value="F420_Rv2161c"/>
    <property type="match status" value="1"/>
</dbReference>
<gene>
    <name evidence="4" type="ORF">DM868_12650</name>
</gene>
<feature type="domain" description="Luciferase-like" evidence="3">
    <location>
        <begin position="23"/>
        <end position="301"/>
    </location>
</feature>
<dbReference type="GO" id="GO:0005829">
    <property type="term" value="C:cytosol"/>
    <property type="evidence" value="ECO:0007669"/>
    <property type="project" value="TreeGrafter"/>
</dbReference>
<dbReference type="GO" id="GO:0016705">
    <property type="term" value="F:oxidoreductase activity, acting on paired donors, with incorporation or reduction of molecular oxygen"/>
    <property type="evidence" value="ECO:0007669"/>
    <property type="project" value="InterPro"/>
</dbReference>
<evidence type="ECO:0000256" key="2">
    <source>
        <dbReference type="ARBA" id="ARBA00023033"/>
    </source>
</evidence>
<evidence type="ECO:0000256" key="1">
    <source>
        <dbReference type="ARBA" id="ARBA00023002"/>
    </source>
</evidence>
<dbReference type="Proteomes" id="UP000308037">
    <property type="component" value="Unassembled WGS sequence"/>
</dbReference>
<organism evidence="4 5">
    <name type="scientific">Natronomonas salsuginis</name>
    <dbReference type="NCBI Taxonomy" id="2217661"/>
    <lineage>
        <taxon>Archaea</taxon>
        <taxon>Methanobacteriati</taxon>
        <taxon>Methanobacteriota</taxon>
        <taxon>Stenosarchaea group</taxon>
        <taxon>Halobacteria</taxon>
        <taxon>Halobacteriales</taxon>
        <taxon>Natronomonadaceae</taxon>
        <taxon>Natronomonas</taxon>
    </lineage>
</organism>
<dbReference type="OrthoDB" id="7684at2157"/>
<dbReference type="InterPro" id="IPR036661">
    <property type="entry name" value="Luciferase-like_sf"/>
</dbReference>
<name>A0A4U5J8K9_9EURY</name>
<dbReference type="PANTHER" id="PTHR30137">
    <property type="entry name" value="LUCIFERASE-LIKE MONOOXYGENASE"/>
    <property type="match status" value="1"/>
</dbReference>
<comment type="caution">
    <text evidence="4">The sequence shown here is derived from an EMBL/GenBank/DDBJ whole genome shotgun (WGS) entry which is preliminary data.</text>
</comment>
<protein>
    <submittedName>
        <fullName evidence="4">LLM class flavin-dependent oxidoreductase</fullName>
    </submittedName>
</protein>
<keyword evidence="1" id="KW-0560">Oxidoreductase</keyword>
<proteinExistence type="predicted"/>
<evidence type="ECO:0000259" key="3">
    <source>
        <dbReference type="Pfam" id="PF00296"/>
    </source>
</evidence>
<dbReference type="EMBL" id="QKNX01000006">
    <property type="protein sequence ID" value="TKR24785.1"/>
    <property type="molecule type" value="Genomic_DNA"/>
</dbReference>
<dbReference type="InterPro" id="IPR019921">
    <property type="entry name" value="Lucif-like_OxRdtase_Rv2161c"/>
</dbReference>
<reference evidence="4 5" key="1">
    <citation type="submission" date="2019-04" db="EMBL/GenBank/DDBJ databases">
        <title>Natronomonas sp. F20-122 a newhaloarchaeon isolated from a saline saltern of Isla Bacuta, Huelva, Spain.</title>
        <authorList>
            <person name="Duran-Viseras A."/>
            <person name="Sanchez-Porro C."/>
            <person name="Ventosa A."/>
        </authorList>
    </citation>
    <scope>NUCLEOTIDE SEQUENCE [LARGE SCALE GENOMIC DNA]</scope>
    <source>
        <strain evidence="4 5">F20-122</strain>
    </source>
</reference>
<dbReference type="GO" id="GO:0004497">
    <property type="term" value="F:monooxygenase activity"/>
    <property type="evidence" value="ECO:0007669"/>
    <property type="project" value="UniProtKB-KW"/>
</dbReference>